<dbReference type="EMBL" id="KZ084089">
    <property type="protein sequence ID" value="OSD06786.1"/>
    <property type="molecule type" value="Genomic_DNA"/>
</dbReference>
<dbReference type="Proteomes" id="UP000193067">
    <property type="component" value="Unassembled WGS sequence"/>
</dbReference>
<reference evidence="1 2" key="1">
    <citation type="journal article" date="2015" name="Biotechnol. Biofuels">
        <title>Enhanced degradation of softwood versus hardwood by the white-rot fungus Pycnoporus coccineus.</title>
        <authorList>
            <person name="Couturier M."/>
            <person name="Navarro D."/>
            <person name="Chevret D."/>
            <person name="Henrissat B."/>
            <person name="Piumi F."/>
            <person name="Ruiz-Duenas F.J."/>
            <person name="Martinez A.T."/>
            <person name="Grigoriev I.V."/>
            <person name="Riley R."/>
            <person name="Lipzen A."/>
            <person name="Berrin J.G."/>
            <person name="Master E.R."/>
            <person name="Rosso M.N."/>
        </authorList>
    </citation>
    <scope>NUCLEOTIDE SEQUENCE [LARGE SCALE GENOMIC DNA]</scope>
    <source>
        <strain evidence="1 2">BRFM310</strain>
    </source>
</reference>
<keyword evidence="2" id="KW-1185">Reference proteome</keyword>
<name>A0A1Y2J081_TRAC3</name>
<gene>
    <name evidence="1" type="ORF">PYCCODRAFT_764074</name>
</gene>
<evidence type="ECO:0000313" key="1">
    <source>
        <dbReference type="EMBL" id="OSD06786.1"/>
    </source>
</evidence>
<dbReference type="AlphaFoldDB" id="A0A1Y2J081"/>
<proteinExistence type="predicted"/>
<organism evidence="1 2">
    <name type="scientific">Trametes coccinea (strain BRFM310)</name>
    <name type="common">Pycnoporus coccineus</name>
    <dbReference type="NCBI Taxonomy" id="1353009"/>
    <lineage>
        <taxon>Eukaryota</taxon>
        <taxon>Fungi</taxon>
        <taxon>Dikarya</taxon>
        <taxon>Basidiomycota</taxon>
        <taxon>Agaricomycotina</taxon>
        <taxon>Agaricomycetes</taxon>
        <taxon>Polyporales</taxon>
        <taxon>Polyporaceae</taxon>
        <taxon>Trametes</taxon>
    </lineage>
</organism>
<accession>A0A1Y2J081</accession>
<dbReference type="OrthoDB" id="10637461at2759"/>
<protein>
    <submittedName>
        <fullName evidence="1">Uncharacterized protein</fullName>
    </submittedName>
</protein>
<sequence>MGTVYIPAVLSVHRLPASIVSSQRGAVLYGAYPWASSASICSLQRSPRPEHCSRCDIPILVSARLTAPTRRVVRSRSCHVFNKCAPNSCFYHCGVACAPSSIVAVHSSAWQSTSPIASPAQNMCRFRSDLVPQELTNGSAPNPCQVQPTLLISHLPAL</sequence>
<evidence type="ECO:0000313" key="2">
    <source>
        <dbReference type="Proteomes" id="UP000193067"/>
    </source>
</evidence>